<feature type="coiled-coil region" evidence="1">
    <location>
        <begin position="1387"/>
        <end position="1421"/>
    </location>
</feature>
<protein>
    <recommendedName>
        <fullName evidence="5">Tyrosine specific protein phosphatases domain-containing protein</fullName>
    </recommendedName>
</protein>
<proteinExistence type="predicted"/>
<keyword evidence="1" id="KW-0175">Coiled coil</keyword>
<evidence type="ECO:0000313" key="4">
    <source>
        <dbReference type="Proteomes" id="UP000186817"/>
    </source>
</evidence>
<reference evidence="3 4" key="1">
    <citation type="submission" date="2016-02" db="EMBL/GenBank/DDBJ databases">
        <title>Genome analysis of coral dinoflagellate symbionts highlights evolutionary adaptations to a symbiotic lifestyle.</title>
        <authorList>
            <person name="Aranda M."/>
            <person name="Li Y."/>
            <person name="Liew Y.J."/>
            <person name="Baumgarten S."/>
            <person name="Simakov O."/>
            <person name="Wilson M."/>
            <person name="Piel J."/>
            <person name="Ashoor H."/>
            <person name="Bougouffa S."/>
            <person name="Bajic V.B."/>
            <person name="Ryu T."/>
            <person name="Ravasi T."/>
            <person name="Bayer T."/>
            <person name="Micklem G."/>
            <person name="Kim H."/>
            <person name="Bhak J."/>
            <person name="Lajeunesse T.C."/>
            <person name="Voolstra C.R."/>
        </authorList>
    </citation>
    <scope>NUCLEOTIDE SEQUENCE [LARGE SCALE GENOMIC DNA]</scope>
    <source>
        <strain evidence="3 4">CCMP2467</strain>
    </source>
</reference>
<feature type="compositionally biased region" description="Low complexity" evidence="2">
    <location>
        <begin position="411"/>
        <end position="431"/>
    </location>
</feature>
<name>A0A1Q9CQW0_SYMMI</name>
<dbReference type="InterPro" id="IPR026893">
    <property type="entry name" value="Tyr/Ser_Pase_IphP-type"/>
</dbReference>
<dbReference type="EMBL" id="LSRX01000983">
    <property type="protein sequence ID" value="OLP85318.1"/>
    <property type="molecule type" value="Genomic_DNA"/>
</dbReference>
<keyword evidence="4" id="KW-1185">Reference proteome</keyword>
<dbReference type="SUPFAM" id="SSF52799">
    <property type="entry name" value="(Phosphotyrosine protein) phosphatases II"/>
    <property type="match status" value="1"/>
</dbReference>
<evidence type="ECO:0000256" key="1">
    <source>
        <dbReference type="SAM" id="Coils"/>
    </source>
</evidence>
<sequence>MVKGHICSKAASLEGGHSDNIDHSQNKAAFDLQRQRAERLAYAYHSAAVDRSTGTFSALVIGLFVGHPPMTSTFPALVIGLFVGHPPMTRGFALAKDMEINAASHLAAVNRTVLFVNSDELLRALLALTEEENYPLVFGCVAGKDRTGLLSCLILSALGCDRETIVHDYLKTNEAARHIDACNQVAQHLWWEQLAAEAPSKWQRMQPTLPKLHFDATWPGLEADDGSTPPPLREDLRPELEAPKEPPNQEEALAVLQGSVAYLGTLEYTLDLLDSEGGALAYLDSIGFGGPELEKLLAILTAIWPQMSGMVQVPAGSAPFGAVLAVGNPPAMGARLPYRTIVAAPAASSASMSGSVRSVASSPAPTAPPGHAGALQKAQGKAVPHAQPTHPGTARSRPGIETPQDRSQAPSRTSSLDSSGAASGVASGASHFRTRSRDSDFRESRFYSGQRSPSVESSASLQKVQTNLHQSRQHMQEVEQTMQAMRGALESSKELLTRSSLAHGDDVLTVSAANEKEPTSLEELARRLQSQQEALIAKLTQRWEQRFAALEQALSSGLEVATAATGSMNDRLTRFVSLAEVLEGAVERVIHSSKDIATLSRKVSQIEDDVACLAQELASDQKGRSEAVTLAEVDAACEELRRELGPSLAWENLQNTFAKARHLGGSPPELLGALEQLPLEASRGSFGSDGGLKQALGELARRLPRDAGEQVDVEVEKHEGVINEPRGICVAATPTAPCWEQAGKCALQGEVPWEPAWTLRLAAVLSQLGAQGANLRLASGLSNALLQAAGKCRCQGFANHYVFAVLVEELEEQCSAGAMPLSELVPLLQGLAMANGGGSAYQNHLGPGMLACLRTGLATSGVAALSTPQLLQLQSSVPCLVGRRRCGVLQCFALQVGKDGPLAELIADLPSRVQRMSLPELAAAAPVLSTENAAWARLEELTRVDLDSESFEIALAVACALKSPPLKEHCKILEQLESAAASASPSLQARLLLLALRGAGESKESNAQEEMDTKARSVVDRVLTDVGGRLAAADLAGIPWNHAAELLQALARSSAQAPPGLVGGLVEVIFAGDMFDRTLGELATVFFALAELGADLENLATRCDLAAKLASAGELEQEALIRLFWAMAIGKVQDPVAWQLCTQLCRAHLADGSSLPEPLAQLRSEAEEARRQQLLEEEMQPKAAKVTNCYRDMVFVDISAEQDGCFRSPKGQQFRVGETLRNLAIRAVDLEKAESKNSAKAFGGANMLKRFSSRAEPSRPKGKAPAGQSQSQADQQLQELCPVVSSLDSIVHQAHIRLATQRGPPVQDSQKCEKDGCFRTAGRRFQVGEVLQNLQIRAVDLDKGFVHISSPSCRRPVLSVEGEGSGSNGSSSLNSLSAALGEERSERLRLSAEQRRMAKQAEQLESRLQTAQEQLAQVARAQQEAGTSSPGAGTSRLALLAGRSRRVSGSGSRSLGSRLIGPIEEEEEDEDGNKAKAKGTATQLVQRRSLKGWEASEPPAAPESDGGIFSRILGR</sequence>
<feature type="region of interest" description="Disordered" evidence="2">
    <location>
        <begin position="223"/>
        <end position="248"/>
    </location>
</feature>
<dbReference type="Gene3D" id="3.90.190.10">
    <property type="entry name" value="Protein tyrosine phosphatase superfamily"/>
    <property type="match status" value="1"/>
</dbReference>
<feature type="region of interest" description="Disordered" evidence="2">
    <location>
        <begin position="356"/>
        <end position="466"/>
    </location>
</feature>
<feature type="compositionally biased region" description="Low complexity" evidence="2">
    <location>
        <begin position="356"/>
        <end position="374"/>
    </location>
</feature>
<feature type="compositionally biased region" description="Basic and acidic residues" evidence="2">
    <location>
        <begin position="435"/>
        <end position="445"/>
    </location>
</feature>
<feature type="compositionally biased region" description="Low complexity" evidence="2">
    <location>
        <begin position="1357"/>
        <end position="1380"/>
    </location>
</feature>
<dbReference type="InterPro" id="IPR029021">
    <property type="entry name" value="Prot-tyrosine_phosphatase-like"/>
</dbReference>
<gene>
    <name evidence="3" type="ORF">AK812_SmicGene33698</name>
</gene>
<dbReference type="Pfam" id="PF13350">
    <property type="entry name" value="Y_phosphatase3"/>
    <property type="match status" value="1"/>
</dbReference>
<feature type="region of interest" description="Disordered" evidence="2">
    <location>
        <begin position="1248"/>
        <end position="1275"/>
    </location>
</feature>
<feature type="compositionally biased region" description="Low complexity" evidence="2">
    <location>
        <begin position="1443"/>
        <end position="1459"/>
    </location>
</feature>
<feature type="compositionally biased region" description="Basic and acidic residues" evidence="2">
    <location>
        <begin position="232"/>
        <end position="244"/>
    </location>
</feature>
<evidence type="ECO:0000313" key="3">
    <source>
        <dbReference type="EMBL" id="OLP85318.1"/>
    </source>
</evidence>
<organism evidence="3 4">
    <name type="scientific">Symbiodinium microadriaticum</name>
    <name type="common">Dinoflagellate</name>
    <name type="synonym">Zooxanthella microadriatica</name>
    <dbReference type="NCBI Taxonomy" id="2951"/>
    <lineage>
        <taxon>Eukaryota</taxon>
        <taxon>Sar</taxon>
        <taxon>Alveolata</taxon>
        <taxon>Dinophyceae</taxon>
        <taxon>Suessiales</taxon>
        <taxon>Symbiodiniaceae</taxon>
        <taxon>Symbiodinium</taxon>
    </lineage>
</organism>
<evidence type="ECO:0000256" key="2">
    <source>
        <dbReference type="SAM" id="MobiDB-lite"/>
    </source>
</evidence>
<feature type="region of interest" description="Disordered" evidence="2">
    <location>
        <begin position="1443"/>
        <end position="1515"/>
    </location>
</feature>
<dbReference type="OrthoDB" id="438514at2759"/>
<accession>A0A1Q9CQW0</accession>
<feature type="compositionally biased region" description="Polar residues" evidence="2">
    <location>
        <begin position="449"/>
        <end position="466"/>
    </location>
</feature>
<dbReference type="Proteomes" id="UP000186817">
    <property type="component" value="Unassembled WGS sequence"/>
</dbReference>
<comment type="caution">
    <text evidence="3">The sequence shown here is derived from an EMBL/GenBank/DDBJ whole genome shotgun (WGS) entry which is preliminary data.</text>
</comment>
<evidence type="ECO:0008006" key="5">
    <source>
        <dbReference type="Google" id="ProtNLM"/>
    </source>
</evidence>
<feature type="region of interest" description="Disordered" evidence="2">
    <location>
        <begin position="1356"/>
        <end position="1380"/>
    </location>
</feature>
<dbReference type="GO" id="GO:0004721">
    <property type="term" value="F:phosphoprotein phosphatase activity"/>
    <property type="evidence" value="ECO:0007669"/>
    <property type="project" value="InterPro"/>
</dbReference>